<dbReference type="AlphaFoldDB" id="M1ZKS4"/>
<evidence type="ECO:0000256" key="2">
    <source>
        <dbReference type="ARBA" id="ARBA00022801"/>
    </source>
</evidence>
<dbReference type="EMBL" id="LT669839">
    <property type="protein sequence ID" value="SHD76848.1"/>
    <property type="molecule type" value="Genomic_DNA"/>
</dbReference>
<dbReference type="PANTHER" id="PTHR31302:SF31">
    <property type="entry name" value="PHOSPHODIESTERASE YAEI"/>
    <property type="match status" value="1"/>
</dbReference>
<dbReference type="OrthoDB" id="9780884at2"/>
<dbReference type="Gene3D" id="3.60.21.10">
    <property type="match status" value="1"/>
</dbReference>
<dbReference type="HOGENOM" id="CLU_025443_1_0_9"/>
<dbReference type="InterPro" id="IPR004843">
    <property type="entry name" value="Calcineurin-like_PHP"/>
</dbReference>
<dbReference type="Proteomes" id="UP000245423">
    <property type="component" value="Chromosome 1"/>
</dbReference>
<dbReference type="SUPFAM" id="SSF56300">
    <property type="entry name" value="Metallo-dependent phosphatases"/>
    <property type="match status" value="1"/>
</dbReference>
<evidence type="ECO:0000313" key="4">
    <source>
        <dbReference type="EMBL" id="SHD76848.1"/>
    </source>
</evidence>
<dbReference type="InterPro" id="IPR029052">
    <property type="entry name" value="Metallo-depent_PP-like"/>
</dbReference>
<dbReference type="InterPro" id="IPR051158">
    <property type="entry name" value="Metallophosphoesterase_sf"/>
</dbReference>
<dbReference type="Pfam" id="PF00149">
    <property type="entry name" value="Metallophos"/>
    <property type="match status" value="1"/>
</dbReference>
<protein>
    <recommendedName>
        <fullName evidence="3">Calcineurin-like phosphoesterase domain-containing protein</fullName>
    </recommendedName>
</protein>
<sequence length="269" mass="30206">MKIKLICILGLFLIFISIYNYIQISQFIVNKLTFHSKKLSKALRVTQISDYHSNDYINSQKLLDKIIHFNPHIIVLTGDIIDSKTKDIHPTLDLVGELININPNIFFVIGNHELGNKNGDKFILNLKEMGVTILDNNSQTIDIEGKKINLCGLSFFATNQDYQETMIGIDEDNFTLLLSHSPNRPIAYSKGIEDLVLTGHTHGGQVRLPLIGAIISPGQGLFPKYDKGVFNINNSILYIDSGLGNSIFPIRLFNRVQISNITIQPIKNS</sequence>
<dbReference type="GO" id="GO:0008758">
    <property type="term" value="F:UDP-2,3-diacylglucosamine hydrolase activity"/>
    <property type="evidence" value="ECO:0007669"/>
    <property type="project" value="TreeGrafter"/>
</dbReference>
<evidence type="ECO:0000259" key="3">
    <source>
        <dbReference type="Pfam" id="PF00149"/>
    </source>
</evidence>
<organism evidence="4 5">
    <name type="scientific">[Clostridium] ultunense Esp</name>
    <dbReference type="NCBI Taxonomy" id="1288971"/>
    <lineage>
        <taxon>Bacteria</taxon>
        <taxon>Bacillati</taxon>
        <taxon>Bacillota</taxon>
        <taxon>Tissierellia</taxon>
        <taxon>Tissierellales</taxon>
        <taxon>Tepidimicrobiaceae</taxon>
        <taxon>Schnuerera</taxon>
    </lineage>
</organism>
<keyword evidence="1" id="KW-0479">Metal-binding</keyword>
<keyword evidence="5" id="KW-1185">Reference proteome</keyword>
<keyword evidence="2" id="KW-0378">Hydrolase</keyword>
<evidence type="ECO:0000313" key="5">
    <source>
        <dbReference type="Proteomes" id="UP000245423"/>
    </source>
</evidence>
<dbReference type="PANTHER" id="PTHR31302">
    <property type="entry name" value="TRANSMEMBRANE PROTEIN WITH METALLOPHOSPHOESTERASE DOMAIN-RELATED"/>
    <property type="match status" value="1"/>
</dbReference>
<dbReference type="GO" id="GO:0046872">
    <property type="term" value="F:metal ion binding"/>
    <property type="evidence" value="ECO:0007669"/>
    <property type="project" value="UniProtKB-KW"/>
</dbReference>
<name>M1ZKS4_9FIRM</name>
<gene>
    <name evidence="4" type="ORF">CUESP1_1483</name>
</gene>
<dbReference type="RefSeq" id="WP_005586033.1">
    <property type="nucleotide sequence ID" value="NZ_LT669839.1"/>
</dbReference>
<proteinExistence type="predicted"/>
<dbReference type="GO" id="GO:0009245">
    <property type="term" value="P:lipid A biosynthetic process"/>
    <property type="evidence" value="ECO:0007669"/>
    <property type="project" value="TreeGrafter"/>
</dbReference>
<evidence type="ECO:0000256" key="1">
    <source>
        <dbReference type="ARBA" id="ARBA00022723"/>
    </source>
</evidence>
<accession>M1ZKS4</accession>
<reference evidence="4 5" key="1">
    <citation type="submission" date="2016-11" db="EMBL/GenBank/DDBJ databases">
        <authorList>
            <person name="Manzoor S."/>
        </authorList>
    </citation>
    <scope>NUCLEOTIDE SEQUENCE [LARGE SCALE GENOMIC DNA]</scope>
    <source>
        <strain evidence="4">Clostridium ultunense strain Esp</strain>
    </source>
</reference>
<dbReference type="GO" id="GO:0016020">
    <property type="term" value="C:membrane"/>
    <property type="evidence" value="ECO:0007669"/>
    <property type="project" value="GOC"/>
</dbReference>
<feature type="domain" description="Calcineurin-like phosphoesterase" evidence="3">
    <location>
        <begin position="43"/>
        <end position="203"/>
    </location>
</feature>